<keyword evidence="4" id="KW-1185">Reference proteome</keyword>
<organism evidence="3 4">
    <name type="scientific">Cercophora samala</name>
    <dbReference type="NCBI Taxonomy" id="330535"/>
    <lineage>
        <taxon>Eukaryota</taxon>
        <taxon>Fungi</taxon>
        <taxon>Dikarya</taxon>
        <taxon>Ascomycota</taxon>
        <taxon>Pezizomycotina</taxon>
        <taxon>Sordariomycetes</taxon>
        <taxon>Sordariomycetidae</taxon>
        <taxon>Sordariales</taxon>
        <taxon>Lasiosphaeriaceae</taxon>
        <taxon>Cercophora</taxon>
    </lineage>
</organism>
<dbReference type="AlphaFoldDB" id="A0AA40DDF9"/>
<proteinExistence type="predicted"/>
<sequence>MNNNNRSGADARDAGPAGEPQGNGALAPGAGDSGAGEPAGSPEVERYIERMGQTGRIPNSITIIRKHYRLGKLDATKDQTTNALQNKDFHDPNPRDFMTSNRAPEVVEVFATYASLDGTGEAFNVGSPVPVPGVLWHLIEHVIVVLSTILILLMRRNQARIARTGPDPAQDPPAPGAPPPGSYPHGDGPGTNQEPPSNQGT</sequence>
<evidence type="ECO:0000256" key="2">
    <source>
        <dbReference type="SAM" id="Phobius"/>
    </source>
</evidence>
<feature type="region of interest" description="Disordered" evidence="1">
    <location>
        <begin position="163"/>
        <end position="201"/>
    </location>
</feature>
<feature type="region of interest" description="Disordered" evidence="1">
    <location>
        <begin position="79"/>
        <end position="99"/>
    </location>
</feature>
<keyword evidence="2" id="KW-1133">Transmembrane helix</keyword>
<gene>
    <name evidence="3" type="ORF">QBC41DRAFT_301020</name>
</gene>
<evidence type="ECO:0000256" key="1">
    <source>
        <dbReference type="SAM" id="MobiDB-lite"/>
    </source>
</evidence>
<feature type="compositionally biased region" description="Polar residues" evidence="1">
    <location>
        <begin position="190"/>
        <end position="201"/>
    </location>
</feature>
<evidence type="ECO:0000313" key="4">
    <source>
        <dbReference type="Proteomes" id="UP001174997"/>
    </source>
</evidence>
<evidence type="ECO:0000313" key="3">
    <source>
        <dbReference type="EMBL" id="KAK0671017.1"/>
    </source>
</evidence>
<keyword evidence="2" id="KW-0472">Membrane</keyword>
<dbReference type="Proteomes" id="UP001174997">
    <property type="component" value="Unassembled WGS sequence"/>
</dbReference>
<feature type="region of interest" description="Disordered" evidence="1">
    <location>
        <begin position="1"/>
        <end position="41"/>
    </location>
</feature>
<accession>A0AA40DDF9</accession>
<reference evidence="3" key="1">
    <citation type="submission" date="2023-06" db="EMBL/GenBank/DDBJ databases">
        <title>Genome-scale phylogeny and comparative genomics of the fungal order Sordariales.</title>
        <authorList>
            <consortium name="Lawrence Berkeley National Laboratory"/>
            <person name="Hensen N."/>
            <person name="Bonometti L."/>
            <person name="Westerberg I."/>
            <person name="Brannstrom I.O."/>
            <person name="Guillou S."/>
            <person name="Cros-Aarteil S."/>
            <person name="Calhoun S."/>
            <person name="Haridas S."/>
            <person name="Kuo A."/>
            <person name="Mondo S."/>
            <person name="Pangilinan J."/>
            <person name="Riley R."/>
            <person name="Labutti K."/>
            <person name="Andreopoulos B."/>
            <person name="Lipzen A."/>
            <person name="Chen C."/>
            <person name="Yanf M."/>
            <person name="Daum C."/>
            <person name="Ng V."/>
            <person name="Clum A."/>
            <person name="Steindorff A."/>
            <person name="Ohm R."/>
            <person name="Martin F."/>
            <person name="Silar P."/>
            <person name="Natvig D."/>
            <person name="Lalanne C."/>
            <person name="Gautier V."/>
            <person name="Ament-Velasquez S.L."/>
            <person name="Kruys A."/>
            <person name="Hutchinson M.I."/>
            <person name="Powell A.J."/>
            <person name="Barry K."/>
            <person name="Miller A.N."/>
            <person name="Grigoriev I.V."/>
            <person name="Debuchy R."/>
            <person name="Gladieux P."/>
            <person name="Thoren M.H."/>
            <person name="Johannesson H."/>
        </authorList>
    </citation>
    <scope>NUCLEOTIDE SEQUENCE</scope>
    <source>
        <strain evidence="3">CBS 307.81</strain>
    </source>
</reference>
<keyword evidence="2" id="KW-0812">Transmembrane</keyword>
<feature type="transmembrane region" description="Helical" evidence="2">
    <location>
        <begin position="134"/>
        <end position="153"/>
    </location>
</feature>
<comment type="caution">
    <text evidence="3">The sequence shown here is derived from an EMBL/GenBank/DDBJ whole genome shotgun (WGS) entry which is preliminary data.</text>
</comment>
<dbReference type="EMBL" id="JAULSY010000025">
    <property type="protein sequence ID" value="KAK0671017.1"/>
    <property type="molecule type" value="Genomic_DNA"/>
</dbReference>
<protein>
    <submittedName>
        <fullName evidence="3">Uncharacterized protein</fullName>
    </submittedName>
</protein>
<name>A0AA40DDF9_9PEZI</name>
<feature type="compositionally biased region" description="Pro residues" evidence="1">
    <location>
        <begin position="169"/>
        <end position="182"/>
    </location>
</feature>